<dbReference type="Pfam" id="PF11976">
    <property type="entry name" value="Rad60-SLD"/>
    <property type="match status" value="2"/>
</dbReference>
<dbReference type="InterPro" id="IPR000626">
    <property type="entry name" value="Ubiquitin-like_dom"/>
</dbReference>
<dbReference type="CDD" id="cd01763">
    <property type="entry name" value="Ubl_SUMO_like"/>
    <property type="match status" value="1"/>
</dbReference>
<evidence type="ECO:0000313" key="2">
    <source>
        <dbReference type="EMBL" id="CAL1384763.1"/>
    </source>
</evidence>
<dbReference type="PANTHER" id="PTHR10562">
    <property type="entry name" value="SMALL UBIQUITIN-RELATED MODIFIER"/>
    <property type="match status" value="1"/>
</dbReference>
<dbReference type="AlphaFoldDB" id="A0AAV2EGI0"/>
<gene>
    <name evidence="2" type="ORF">LTRI10_LOCUS25946</name>
</gene>
<dbReference type="Proteomes" id="UP001497516">
    <property type="component" value="Chromosome 4"/>
</dbReference>
<dbReference type="InterPro" id="IPR029071">
    <property type="entry name" value="Ubiquitin-like_domsf"/>
</dbReference>
<protein>
    <recommendedName>
        <fullName evidence="1">Ubiquitin-like domain-containing protein</fullName>
    </recommendedName>
</protein>
<evidence type="ECO:0000259" key="1">
    <source>
        <dbReference type="PROSITE" id="PS50053"/>
    </source>
</evidence>
<sequence length="164" mass="18800">MDQESRNIVVKVRNQAGSSMRFRINPATQLRGLMLSYCDWNELVVDDIRFSCNGRNLHRDDTPKQVRMKEGDVIYAVQVMDQEGPKKILVFLKAMDGRPPTPFRINQATPLMKLMQAYCDQKGLEVDNVPFLYAGRRLDRDATPQQVNMEDDDVIDVLPVLRGS</sequence>
<dbReference type="SMART" id="SM00213">
    <property type="entry name" value="UBQ"/>
    <property type="match status" value="2"/>
</dbReference>
<keyword evidence="3" id="KW-1185">Reference proteome</keyword>
<reference evidence="2 3" key="1">
    <citation type="submission" date="2024-04" db="EMBL/GenBank/DDBJ databases">
        <authorList>
            <person name="Fracassetti M."/>
        </authorList>
    </citation>
    <scope>NUCLEOTIDE SEQUENCE [LARGE SCALE GENOMIC DNA]</scope>
</reference>
<evidence type="ECO:0000313" key="3">
    <source>
        <dbReference type="Proteomes" id="UP001497516"/>
    </source>
</evidence>
<dbReference type="Gene3D" id="3.10.20.90">
    <property type="entry name" value="Phosphatidylinositol 3-kinase Catalytic Subunit, Chain A, domain 1"/>
    <property type="match status" value="2"/>
</dbReference>
<dbReference type="InterPro" id="IPR022617">
    <property type="entry name" value="Rad60/SUMO-like_dom"/>
</dbReference>
<organism evidence="2 3">
    <name type="scientific">Linum trigynum</name>
    <dbReference type="NCBI Taxonomy" id="586398"/>
    <lineage>
        <taxon>Eukaryota</taxon>
        <taxon>Viridiplantae</taxon>
        <taxon>Streptophyta</taxon>
        <taxon>Embryophyta</taxon>
        <taxon>Tracheophyta</taxon>
        <taxon>Spermatophyta</taxon>
        <taxon>Magnoliopsida</taxon>
        <taxon>eudicotyledons</taxon>
        <taxon>Gunneridae</taxon>
        <taxon>Pentapetalae</taxon>
        <taxon>rosids</taxon>
        <taxon>fabids</taxon>
        <taxon>Malpighiales</taxon>
        <taxon>Linaceae</taxon>
        <taxon>Linum</taxon>
    </lineage>
</organism>
<dbReference type="EMBL" id="OZ034817">
    <property type="protein sequence ID" value="CAL1384763.1"/>
    <property type="molecule type" value="Genomic_DNA"/>
</dbReference>
<accession>A0AAV2EGI0</accession>
<dbReference type="SUPFAM" id="SSF54236">
    <property type="entry name" value="Ubiquitin-like"/>
    <property type="match status" value="2"/>
</dbReference>
<dbReference type="PROSITE" id="PS50053">
    <property type="entry name" value="UBIQUITIN_2"/>
    <property type="match status" value="1"/>
</dbReference>
<proteinExistence type="predicted"/>
<name>A0AAV2EGI0_9ROSI</name>
<feature type="domain" description="Ubiquitin-like" evidence="1">
    <location>
        <begin position="88"/>
        <end position="164"/>
    </location>
</feature>